<dbReference type="GO" id="GO:0005829">
    <property type="term" value="C:cytosol"/>
    <property type="evidence" value="ECO:0007669"/>
    <property type="project" value="TreeGrafter"/>
</dbReference>
<dbReference type="InterPro" id="IPR001576">
    <property type="entry name" value="Phosphoglycerate_kinase"/>
</dbReference>
<dbReference type="PANTHER" id="PTHR11406:SF32">
    <property type="entry name" value="PHOSPHOGLYCERATE KINASE"/>
    <property type="match status" value="1"/>
</dbReference>
<dbReference type="Proteomes" id="UP001055439">
    <property type="component" value="Chromosome 8"/>
</dbReference>
<evidence type="ECO:0000256" key="13">
    <source>
        <dbReference type="RuleBase" id="RU000696"/>
    </source>
</evidence>
<keyword evidence="10" id="KW-0067">ATP-binding</keyword>
<comment type="catalytic activity">
    <reaction evidence="12">
        <text>(2R)-3-phosphoglycerate + ATP = (2R)-3-phospho-glyceroyl phosphate + ADP</text>
        <dbReference type="Rhea" id="RHEA:14801"/>
        <dbReference type="ChEBI" id="CHEBI:30616"/>
        <dbReference type="ChEBI" id="CHEBI:57604"/>
        <dbReference type="ChEBI" id="CHEBI:58272"/>
        <dbReference type="ChEBI" id="CHEBI:456216"/>
        <dbReference type="EC" id="2.7.2.3"/>
    </reaction>
</comment>
<sequence>MKLMHVFEKPTEVKLTPSKSQTVKKSSRNHLTSREQPGGISAERKTRQETSSKKKMLKNSPRKQFSLMMLQASSSIHRSHYHFDSLSSLPLKSLMFLQANPCHTISRPQSCRWIDFLSGSRRSSCSRFKSFCSQVLDSCNTCGIKKDKDSNIVRLDSVLPVQTLRNFPIEKLYGEVVMVRLDSGLLLNLRDSDDLSLNRALLTINYLYNAGAKVILVSNWLQSNASRLLSKEAFADHLSALLKVKVVPANDASAIMQFKMKNVENADVLLLDNLTNDKEEVANSYEFSKTLSSGVSIFVNDAFSLSHRVLASTVGVARFCHASVAGFHFEEELLQLMKISETKKQPYVAIIGGSNFLKKANTLHILASTCDGLIFIGKLAFQIMNGLGLSVPAHLVEHDAVKKALELIKLTHRRKIPIYFQKDFLCVKVGKPELLEIYTYNEILAGWMPVDLGPVSMKETSSMLSTCKKVILIGSVSFGSLEEDNVKTSQLASVLERISKNGSEVILIGNAACKAFAGKSSYSNQYSVFRNASVAWEFLKGTKLPGVAALDKAFQYNLNWDTIFADPTKPIAVDIGSGNGLFILKVARKCTDLNFLGLEINRKCPNPDFNREDQRWRMVQRGLVEAIMDLLITNGKVFLQSDIETVTTRMKHLFITYGKGKLVVDGDARDWMEENPFGVRTDWEQHVIERGAPMYRIVLKKV</sequence>
<evidence type="ECO:0000256" key="11">
    <source>
        <dbReference type="ARBA" id="ARBA00022842"/>
    </source>
</evidence>
<keyword evidence="4" id="KW-0489">Methyltransferase</keyword>
<feature type="compositionally biased region" description="Basic and acidic residues" evidence="14">
    <location>
        <begin position="1"/>
        <end position="12"/>
    </location>
</feature>
<name>A0A9E7HIU0_9LILI</name>
<evidence type="ECO:0000256" key="9">
    <source>
        <dbReference type="ARBA" id="ARBA00022777"/>
    </source>
</evidence>
<dbReference type="InterPro" id="IPR003358">
    <property type="entry name" value="tRNA_(Gua-N-7)_MeTrfase_Trmb"/>
</dbReference>
<evidence type="ECO:0000256" key="8">
    <source>
        <dbReference type="ARBA" id="ARBA00022741"/>
    </source>
</evidence>
<keyword evidence="9 12" id="KW-0418">Kinase</keyword>
<dbReference type="Pfam" id="PF00162">
    <property type="entry name" value="PGK"/>
    <property type="match status" value="1"/>
</dbReference>
<keyword evidence="11" id="KW-0460">Magnesium</keyword>
<evidence type="ECO:0000256" key="10">
    <source>
        <dbReference type="ARBA" id="ARBA00022840"/>
    </source>
</evidence>
<dbReference type="Gene3D" id="3.40.50.150">
    <property type="entry name" value="Vaccinia Virus protein VP39"/>
    <property type="match status" value="2"/>
</dbReference>
<dbReference type="AlphaFoldDB" id="A0A9E7HIU0"/>
<keyword evidence="6" id="KW-0949">S-adenosyl-L-methionine</keyword>
<dbReference type="EC" id="2.7.2.3" evidence="12"/>
<evidence type="ECO:0000256" key="4">
    <source>
        <dbReference type="ARBA" id="ARBA00022603"/>
    </source>
</evidence>
<comment type="catalytic activity">
    <reaction evidence="1">
        <text>guanosine(46) in tRNA + S-adenosyl-L-methionine = N(7)-methylguanosine(46) in tRNA + S-adenosyl-L-homocysteine</text>
        <dbReference type="Rhea" id="RHEA:42708"/>
        <dbReference type="Rhea" id="RHEA-COMP:10188"/>
        <dbReference type="Rhea" id="RHEA-COMP:10189"/>
        <dbReference type="ChEBI" id="CHEBI:57856"/>
        <dbReference type="ChEBI" id="CHEBI:59789"/>
        <dbReference type="ChEBI" id="CHEBI:74269"/>
        <dbReference type="ChEBI" id="CHEBI:74480"/>
        <dbReference type="EC" id="2.1.1.33"/>
    </reaction>
</comment>
<evidence type="ECO:0000256" key="1">
    <source>
        <dbReference type="ARBA" id="ARBA00000142"/>
    </source>
</evidence>
<evidence type="ECO:0000256" key="7">
    <source>
        <dbReference type="ARBA" id="ARBA00022694"/>
    </source>
</evidence>
<evidence type="ECO:0000256" key="14">
    <source>
        <dbReference type="SAM" id="MobiDB-lite"/>
    </source>
</evidence>
<comment type="similarity">
    <text evidence="3 12">Belongs to the phosphoglycerate kinase family.</text>
</comment>
<accession>A0A9E7HIU0</accession>
<dbReference type="GO" id="GO:0043531">
    <property type="term" value="F:ADP binding"/>
    <property type="evidence" value="ECO:0007669"/>
    <property type="project" value="TreeGrafter"/>
</dbReference>
<dbReference type="GO" id="GO:0005524">
    <property type="term" value="F:ATP binding"/>
    <property type="evidence" value="ECO:0007669"/>
    <property type="project" value="UniProtKB-KW"/>
</dbReference>
<dbReference type="PRINTS" id="PR00477">
    <property type="entry name" value="PHGLYCKINASE"/>
</dbReference>
<evidence type="ECO:0000256" key="6">
    <source>
        <dbReference type="ARBA" id="ARBA00022691"/>
    </source>
</evidence>
<dbReference type="GO" id="GO:0006096">
    <property type="term" value="P:glycolytic process"/>
    <property type="evidence" value="ECO:0007669"/>
    <property type="project" value="InterPro"/>
</dbReference>
<evidence type="ECO:0000256" key="2">
    <source>
        <dbReference type="ARBA" id="ARBA00001946"/>
    </source>
</evidence>
<dbReference type="GO" id="GO:0004618">
    <property type="term" value="F:phosphoglycerate kinase activity"/>
    <property type="evidence" value="ECO:0007669"/>
    <property type="project" value="UniProtKB-EC"/>
</dbReference>
<dbReference type="InterPro" id="IPR015824">
    <property type="entry name" value="Phosphoglycerate_kinase_N"/>
</dbReference>
<protein>
    <recommendedName>
        <fullName evidence="12">Phosphoglycerate kinase</fullName>
        <ecNumber evidence="12">2.7.2.3</ecNumber>
    </recommendedName>
</protein>
<comment type="subunit">
    <text evidence="13">Monomer.</text>
</comment>
<proteinExistence type="inferred from homology"/>
<dbReference type="GO" id="GO:0008176">
    <property type="term" value="F:tRNA (guanine(46)-N7)-methyltransferase activity"/>
    <property type="evidence" value="ECO:0007669"/>
    <property type="project" value="UniProtKB-EC"/>
</dbReference>
<keyword evidence="8" id="KW-0547">Nucleotide-binding</keyword>
<dbReference type="InterPro" id="IPR029063">
    <property type="entry name" value="SAM-dependent_MTases_sf"/>
</dbReference>
<keyword evidence="7" id="KW-0819">tRNA processing</keyword>
<reference evidence="15" key="1">
    <citation type="submission" date="2022-05" db="EMBL/GenBank/DDBJ databases">
        <title>The Musa troglodytarum L. genome provides insights into the mechanism of non-climacteric behaviour and enrichment of carotenoids.</title>
        <authorList>
            <person name="Wang J."/>
        </authorList>
    </citation>
    <scope>NUCLEOTIDE SEQUENCE</scope>
    <source>
        <tissue evidence="15">Leaf</tissue>
    </source>
</reference>
<comment type="cofactor">
    <cofactor evidence="2">
        <name>Mg(2+)</name>
        <dbReference type="ChEBI" id="CHEBI:18420"/>
    </cofactor>
</comment>
<keyword evidence="16" id="KW-1185">Reference proteome</keyword>
<dbReference type="SUPFAM" id="SSF53748">
    <property type="entry name" value="Phosphoglycerate kinase"/>
    <property type="match status" value="1"/>
</dbReference>
<evidence type="ECO:0000313" key="16">
    <source>
        <dbReference type="Proteomes" id="UP001055439"/>
    </source>
</evidence>
<dbReference type="GO" id="GO:0006094">
    <property type="term" value="P:gluconeogenesis"/>
    <property type="evidence" value="ECO:0007669"/>
    <property type="project" value="TreeGrafter"/>
</dbReference>
<dbReference type="OrthoDB" id="47276at2759"/>
<feature type="region of interest" description="Disordered" evidence="14">
    <location>
        <begin position="1"/>
        <end position="62"/>
    </location>
</feature>
<dbReference type="Pfam" id="PF02390">
    <property type="entry name" value="Methyltransf_4"/>
    <property type="match status" value="1"/>
</dbReference>
<evidence type="ECO:0000313" key="15">
    <source>
        <dbReference type="EMBL" id="URE30453.1"/>
    </source>
</evidence>
<evidence type="ECO:0000256" key="5">
    <source>
        <dbReference type="ARBA" id="ARBA00022679"/>
    </source>
</evidence>
<organism evidence="15 16">
    <name type="scientific">Musa troglodytarum</name>
    <name type="common">fe'i banana</name>
    <dbReference type="NCBI Taxonomy" id="320322"/>
    <lineage>
        <taxon>Eukaryota</taxon>
        <taxon>Viridiplantae</taxon>
        <taxon>Streptophyta</taxon>
        <taxon>Embryophyta</taxon>
        <taxon>Tracheophyta</taxon>
        <taxon>Spermatophyta</taxon>
        <taxon>Magnoliopsida</taxon>
        <taxon>Liliopsida</taxon>
        <taxon>Zingiberales</taxon>
        <taxon>Musaceae</taxon>
        <taxon>Musa</taxon>
    </lineage>
</organism>
<gene>
    <name evidence="15" type="ORF">MUK42_18321</name>
</gene>
<dbReference type="Gene3D" id="3.40.50.1260">
    <property type="entry name" value="Phosphoglycerate kinase, N-terminal domain"/>
    <property type="match status" value="2"/>
</dbReference>
<evidence type="ECO:0000256" key="12">
    <source>
        <dbReference type="RuleBase" id="RU000532"/>
    </source>
</evidence>
<dbReference type="InterPro" id="IPR036043">
    <property type="entry name" value="Phosphoglycerate_kinase_sf"/>
</dbReference>
<dbReference type="PANTHER" id="PTHR11406">
    <property type="entry name" value="PHOSPHOGLYCERATE KINASE"/>
    <property type="match status" value="1"/>
</dbReference>
<evidence type="ECO:0000256" key="3">
    <source>
        <dbReference type="ARBA" id="ARBA00008982"/>
    </source>
</evidence>
<keyword evidence="5 12" id="KW-0808">Transferase</keyword>
<dbReference type="EMBL" id="CP097510">
    <property type="protein sequence ID" value="URE30453.1"/>
    <property type="molecule type" value="Genomic_DNA"/>
</dbReference>
<feature type="compositionally biased region" description="Basic and acidic residues" evidence="14">
    <location>
        <begin position="42"/>
        <end position="52"/>
    </location>
</feature>